<accession>A0A6T7NAF9</accession>
<feature type="repeat" description="TPR" evidence="3">
    <location>
        <begin position="79"/>
        <end position="112"/>
    </location>
</feature>
<evidence type="ECO:0000313" key="4">
    <source>
        <dbReference type="EMBL" id="CAD8474445.1"/>
    </source>
</evidence>
<protein>
    <submittedName>
        <fullName evidence="4">Uncharacterized protein</fullName>
    </submittedName>
</protein>
<dbReference type="PANTHER" id="PTHR45641">
    <property type="entry name" value="TETRATRICOPEPTIDE REPEAT PROTEIN (AFU_ORTHOLOGUE AFUA_6G03870)"/>
    <property type="match status" value="1"/>
</dbReference>
<sequence>MVSQLMMSGKHDLAETLLGQLYSKLSEKKGENSWSLIVLIESFVMLYKSLGNWQKMLEWCEKGEALSKHVKGVDSLEYATALSNLGLALGPLNRFDDSRKCFEQALAIREKIKGPDSPEVAQTLHNFALLLRNSGQVKEAGPIYERCSKIWKEQEQWGLLAITLKDAAVMYKNNKEEGRAMEHLHLALAALSSLPSEVAERIDHQLRISDMKKDLEQELRK</sequence>
<evidence type="ECO:0000256" key="3">
    <source>
        <dbReference type="PROSITE-ProRule" id="PRU00339"/>
    </source>
</evidence>
<name>A0A6T7NAF9_9CRYP</name>
<dbReference type="SUPFAM" id="SSF48452">
    <property type="entry name" value="TPR-like"/>
    <property type="match status" value="1"/>
</dbReference>
<reference evidence="4" key="1">
    <citation type="submission" date="2021-01" db="EMBL/GenBank/DDBJ databases">
        <authorList>
            <person name="Corre E."/>
            <person name="Pelletier E."/>
            <person name="Niang G."/>
            <person name="Scheremetjew M."/>
            <person name="Finn R."/>
            <person name="Kale V."/>
            <person name="Holt S."/>
            <person name="Cochrane G."/>
            <person name="Meng A."/>
            <person name="Brown T."/>
            <person name="Cohen L."/>
        </authorList>
    </citation>
    <scope>NUCLEOTIDE SEQUENCE</scope>
    <source>
        <strain evidence="4">CCMP325</strain>
    </source>
</reference>
<evidence type="ECO:0000256" key="2">
    <source>
        <dbReference type="ARBA" id="ARBA00022803"/>
    </source>
</evidence>
<gene>
    <name evidence="4" type="ORF">HPHI1048_LOCUS5263</name>
    <name evidence="5" type="ORF">HPHI1048_LOCUS5264</name>
</gene>
<evidence type="ECO:0000313" key="5">
    <source>
        <dbReference type="EMBL" id="CAD8474447.1"/>
    </source>
</evidence>
<dbReference type="EMBL" id="HBEO01007485">
    <property type="protein sequence ID" value="CAD8474447.1"/>
    <property type="molecule type" value="Transcribed_RNA"/>
</dbReference>
<dbReference type="PROSITE" id="PS50005">
    <property type="entry name" value="TPR"/>
    <property type="match status" value="1"/>
</dbReference>
<dbReference type="SMART" id="SM00028">
    <property type="entry name" value="TPR"/>
    <property type="match status" value="3"/>
</dbReference>
<dbReference type="EMBL" id="HBEO01007484">
    <property type="protein sequence ID" value="CAD8474445.1"/>
    <property type="molecule type" value="Transcribed_RNA"/>
</dbReference>
<dbReference type="InterPro" id="IPR019734">
    <property type="entry name" value="TPR_rpt"/>
</dbReference>
<evidence type="ECO:0000256" key="1">
    <source>
        <dbReference type="ARBA" id="ARBA00022737"/>
    </source>
</evidence>
<dbReference type="AlphaFoldDB" id="A0A6T7NAF9"/>
<dbReference type="Gene3D" id="1.25.40.10">
    <property type="entry name" value="Tetratricopeptide repeat domain"/>
    <property type="match status" value="1"/>
</dbReference>
<keyword evidence="2 3" id="KW-0802">TPR repeat</keyword>
<dbReference type="PANTHER" id="PTHR45641:SF19">
    <property type="entry name" value="NEPHROCYSTIN-3"/>
    <property type="match status" value="1"/>
</dbReference>
<keyword evidence="1" id="KW-0677">Repeat</keyword>
<dbReference type="Pfam" id="PF13424">
    <property type="entry name" value="TPR_12"/>
    <property type="match status" value="1"/>
</dbReference>
<dbReference type="InterPro" id="IPR011990">
    <property type="entry name" value="TPR-like_helical_dom_sf"/>
</dbReference>
<proteinExistence type="predicted"/>
<organism evidence="4">
    <name type="scientific">Hanusia phi</name>
    <dbReference type="NCBI Taxonomy" id="3032"/>
    <lineage>
        <taxon>Eukaryota</taxon>
        <taxon>Cryptophyceae</taxon>
        <taxon>Pyrenomonadales</taxon>
        <taxon>Geminigeraceae</taxon>
        <taxon>Hanusia</taxon>
    </lineage>
</organism>